<evidence type="ECO:0000313" key="3">
    <source>
        <dbReference type="Proteomes" id="UP000673691"/>
    </source>
</evidence>
<evidence type="ECO:0000313" key="2">
    <source>
        <dbReference type="EMBL" id="KAG5459612.1"/>
    </source>
</evidence>
<feature type="non-terminal residue" evidence="2">
    <location>
        <position position="1"/>
    </location>
</feature>
<dbReference type="Proteomes" id="UP000673691">
    <property type="component" value="Unassembled WGS sequence"/>
</dbReference>
<comment type="caution">
    <text evidence="2">The sequence shown here is derived from an EMBL/GenBank/DDBJ whole genome shotgun (WGS) entry which is preliminary data.</text>
</comment>
<gene>
    <name evidence="2" type="ORF">BJ554DRAFT_8441</name>
</gene>
<keyword evidence="3" id="KW-1185">Reference proteome</keyword>
<feature type="compositionally biased region" description="Basic residues" evidence="1">
    <location>
        <begin position="113"/>
        <end position="123"/>
    </location>
</feature>
<feature type="region of interest" description="Disordered" evidence="1">
    <location>
        <begin position="1"/>
        <end position="144"/>
    </location>
</feature>
<dbReference type="EMBL" id="JAEFCI010006548">
    <property type="protein sequence ID" value="KAG5459612.1"/>
    <property type="molecule type" value="Genomic_DNA"/>
</dbReference>
<reference evidence="2 3" key="1">
    <citation type="journal article" name="Sci. Rep.">
        <title>Genome-scale phylogenetic analyses confirm Olpidium as the closest living zoosporic fungus to the non-flagellated, terrestrial fungi.</title>
        <authorList>
            <person name="Chang Y."/>
            <person name="Rochon D."/>
            <person name="Sekimoto S."/>
            <person name="Wang Y."/>
            <person name="Chovatia M."/>
            <person name="Sandor L."/>
            <person name="Salamov A."/>
            <person name="Grigoriev I.V."/>
            <person name="Stajich J.E."/>
            <person name="Spatafora J.W."/>
        </authorList>
    </citation>
    <scope>NUCLEOTIDE SEQUENCE [LARGE SCALE GENOMIC DNA]</scope>
    <source>
        <strain evidence="2">S191</strain>
    </source>
</reference>
<organism evidence="2 3">
    <name type="scientific">Olpidium bornovanus</name>
    <dbReference type="NCBI Taxonomy" id="278681"/>
    <lineage>
        <taxon>Eukaryota</taxon>
        <taxon>Fungi</taxon>
        <taxon>Fungi incertae sedis</taxon>
        <taxon>Olpidiomycota</taxon>
        <taxon>Olpidiomycotina</taxon>
        <taxon>Olpidiomycetes</taxon>
        <taxon>Olpidiales</taxon>
        <taxon>Olpidiaceae</taxon>
        <taxon>Olpidium</taxon>
    </lineage>
</organism>
<accession>A0A8H7ZUP8</accession>
<proteinExistence type="predicted"/>
<feature type="non-terminal residue" evidence="2">
    <location>
        <position position="205"/>
    </location>
</feature>
<protein>
    <submittedName>
        <fullName evidence="2">Uncharacterized protein</fullName>
    </submittedName>
</protein>
<feature type="compositionally biased region" description="Basic and acidic residues" evidence="1">
    <location>
        <begin position="124"/>
        <end position="140"/>
    </location>
</feature>
<dbReference type="AlphaFoldDB" id="A0A8H7ZUP8"/>
<feature type="compositionally biased region" description="Basic residues" evidence="1">
    <location>
        <begin position="12"/>
        <end position="27"/>
    </location>
</feature>
<name>A0A8H7ZUP8_9FUNG</name>
<feature type="compositionally biased region" description="Low complexity" evidence="1">
    <location>
        <begin position="1"/>
        <end position="11"/>
    </location>
</feature>
<feature type="compositionally biased region" description="Basic residues" evidence="1">
    <location>
        <begin position="74"/>
        <end position="99"/>
    </location>
</feature>
<evidence type="ECO:0000256" key="1">
    <source>
        <dbReference type="SAM" id="MobiDB-lite"/>
    </source>
</evidence>
<feature type="compositionally biased region" description="Basic and acidic residues" evidence="1">
    <location>
        <begin position="28"/>
        <end position="41"/>
    </location>
</feature>
<sequence length="205" mass="23021">DGVVRVVPARRGGLRRAQRRPPGRRHARAPDVERGLPHAEGPRGQLPPSVGRAHRPLAGPHPRLPGHGQDGLRGLRRVRQHRERGRRRPLGPGRQRRGDRRAAPPAQPQDRHVPRRPRRAPRRVFREDPPPHRRDQRVPHGAEQGEDAEAALRIYCIFHRAPPLARPVLRQRAAQSRVRVAASCDGGRSEAVYRAAASVARQLLT</sequence>